<protein>
    <submittedName>
        <fullName evidence="1">Uncharacterized protein</fullName>
    </submittedName>
</protein>
<organism evidence="1 2">
    <name type="scientific">Filobasidium floriforme</name>
    <dbReference type="NCBI Taxonomy" id="5210"/>
    <lineage>
        <taxon>Eukaryota</taxon>
        <taxon>Fungi</taxon>
        <taxon>Dikarya</taxon>
        <taxon>Basidiomycota</taxon>
        <taxon>Agaricomycotina</taxon>
        <taxon>Tremellomycetes</taxon>
        <taxon>Filobasidiales</taxon>
        <taxon>Filobasidiaceae</taxon>
        <taxon>Filobasidium</taxon>
    </lineage>
</organism>
<proteinExistence type="predicted"/>
<name>A0A8K0JEM4_9TREE</name>
<dbReference type="EMBL" id="JABELV010000225">
    <property type="protein sequence ID" value="KAG7527834.1"/>
    <property type="molecule type" value="Genomic_DNA"/>
</dbReference>
<evidence type="ECO:0000313" key="1">
    <source>
        <dbReference type="EMBL" id="KAG7527834.1"/>
    </source>
</evidence>
<accession>A0A8K0JEM4</accession>
<dbReference type="AlphaFoldDB" id="A0A8K0JEM4"/>
<comment type="caution">
    <text evidence="1">The sequence shown here is derived from an EMBL/GenBank/DDBJ whole genome shotgun (WGS) entry which is preliminary data.</text>
</comment>
<keyword evidence="2" id="KW-1185">Reference proteome</keyword>
<sequence length="289" mass="31674">MADNQEYVLNGGSEKRIINGEAEDDSVYTSLVSSVETNQTKISFSIGPLNGTILRLMSSLAGAEFLKNQAMMTGTQSQQSSSTVGTYSVPTLGASGLSGASNDASIAANDAPHLVFEKMDTLLQEMTNKLVSLDKIPGQLHVLYRAVQDEVTAGVANWLEVRTGLPRTRGQAAVRIYSKIYHKAFAYEEERLEMGKAASVNNTDLFQAYSILINVVRCTSKRISRLRNNLQRGKVRPHECTCSELPGAPRHAQLPNEVITLTEAAQGQIQCVEAYRQLYQSLLGEETWL</sequence>
<gene>
    <name evidence="1" type="ORF">FFLO_06559</name>
</gene>
<dbReference type="Proteomes" id="UP000812966">
    <property type="component" value="Unassembled WGS sequence"/>
</dbReference>
<evidence type="ECO:0000313" key="2">
    <source>
        <dbReference type="Proteomes" id="UP000812966"/>
    </source>
</evidence>
<reference evidence="1" key="1">
    <citation type="submission" date="2020-04" db="EMBL/GenBank/DDBJ databases">
        <title>Analysis of mating type loci in Filobasidium floriforme.</title>
        <authorList>
            <person name="Nowrousian M."/>
        </authorList>
    </citation>
    <scope>NUCLEOTIDE SEQUENCE</scope>
    <source>
        <strain evidence="1">CBS 6242</strain>
    </source>
</reference>